<dbReference type="AlphaFoldDB" id="A0A0D5Y8G7"/>
<sequence>MNVLHAAPARYLPWTAADLRRQRRKNLSWAFARASSRHGLLLALTSPVSVSRS</sequence>
<proteinExistence type="predicted"/>
<evidence type="ECO:0000313" key="2">
    <source>
        <dbReference type="Proteomes" id="UP000032748"/>
    </source>
</evidence>
<dbReference type="KEGG" id="pcz:PCL1606_58110"/>
<name>A0A0D5Y8G7_9PSED</name>
<accession>A0A0D5Y8G7</accession>
<dbReference type="Proteomes" id="UP000032748">
    <property type="component" value="Chromosome"/>
</dbReference>
<dbReference type="EMBL" id="CP011110">
    <property type="protein sequence ID" value="AKA27257.1"/>
    <property type="molecule type" value="Genomic_DNA"/>
</dbReference>
<evidence type="ECO:0000313" key="1">
    <source>
        <dbReference type="EMBL" id="AKA27257.1"/>
    </source>
</evidence>
<organism evidence="1 2">
    <name type="scientific">Pseudomonas chlororaphis</name>
    <dbReference type="NCBI Taxonomy" id="587753"/>
    <lineage>
        <taxon>Bacteria</taxon>
        <taxon>Pseudomonadati</taxon>
        <taxon>Pseudomonadota</taxon>
        <taxon>Gammaproteobacteria</taxon>
        <taxon>Pseudomonadales</taxon>
        <taxon>Pseudomonadaceae</taxon>
        <taxon>Pseudomonas</taxon>
    </lineage>
</organism>
<reference evidence="1 2" key="1">
    <citation type="journal article" date="2015" name="Mol. Plant Microbe Interact.">
        <title>Comparative Genomic Analysis of Pseudomonas chlororaphis PCL1606 Reveals New Insight into Antifungal Compounds Involved in Biocontrol.</title>
        <authorList>
            <person name="Calderon C.E."/>
            <person name="Ramos C."/>
            <person name="de Vicente A."/>
            <person name="Cazorla F.M."/>
        </authorList>
    </citation>
    <scope>NUCLEOTIDE SEQUENCE [LARGE SCALE GENOMIC DNA]</scope>
    <source>
        <strain evidence="1 2">PCL1606</strain>
    </source>
</reference>
<protein>
    <submittedName>
        <fullName evidence="1">Uncharacterized protein</fullName>
    </submittedName>
</protein>
<gene>
    <name evidence="1" type="ORF">PCL1606_58110</name>
</gene>